<organism evidence="2 3">
    <name type="scientific">Amphiprion ocellaris</name>
    <name type="common">Clown anemonefish</name>
    <dbReference type="NCBI Taxonomy" id="80972"/>
    <lineage>
        <taxon>Eukaryota</taxon>
        <taxon>Metazoa</taxon>
        <taxon>Chordata</taxon>
        <taxon>Craniata</taxon>
        <taxon>Vertebrata</taxon>
        <taxon>Euteleostomi</taxon>
        <taxon>Actinopterygii</taxon>
        <taxon>Neopterygii</taxon>
        <taxon>Teleostei</taxon>
        <taxon>Neoteleostei</taxon>
        <taxon>Acanthomorphata</taxon>
        <taxon>Ovalentaria</taxon>
        <taxon>Pomacentridae</taxon>
        <taxon>Amphiprion</taxon>
    </lineage>
</organism>
<evidence type="ECO:0000256" key="1">
    <source>
        <dbReference type="SAM" id="MobiDB-lite"/>
    </source>
</evidence>
<evidence type="ECO:0000313" key="3">
    <source>
        <dbReference type="Proteomes" id="UP001501940"/>
    </source>
</evidence>
<reference evidence="2 3" key="1">
    <citation type="submission" date="2022-01" db="EMBL/GenBank/DDBJ databases">
        <title>A chromosome-scale genome assembly of the false clownfish, Amphiprion ocellaris.</title>
        <authorList>
            <person name="Ryu T."/>
        </authorList>
    </citation>
    <scope>NUCLEOTIDE SEQUENCE [LARGE SCALE GENOMIC DNA]</scope>
</reference>
<dbReference type="InterPro" id="IPR039996">
    <property type="entry name" value="Shieldin_RINN1"/>
</dbReference>
<dbReference type="GO" id="GO:2001034">
    <property type="term" value="P:positive regulation of double-strand break repair via nonhomologous end joining"/>
    <property type="evidence" value="ECO:0007669"/>
    <property type="project" value="TreeGrafter"/>
</dbReference>
<keyword evidence="3" id="KW-1185">Reference proteome</keyword>
<dbReference type="PANTHER" id="PTHR41404">
    <property type="entry name" value="SHIELDIN COMPLEX SUBUNIT 3"/>
    <property type="match status" value="1"/>
</dbReference>
<feature type="region of interest" description="Disordered" evidence="1">
    <location>
        <begin position="68"/>
        <end position="89"/>
    </location>
</feature>
<reference evidence="2" key="3">
    <citation type="submission" date="2025-09" db="UniProtKB">
        <authorList>
            <consortium name="Ensembl"/>
        </authorList>
    </citation>
    <scope>IDENTIFICATION</scope>
</reference>
<dbReference type="Ensembl" id="ENSAOCT00000049553.1">
    <property type="protein sequence ID" value="ENSAOCP00000042269.1"/>
    <property type="gene ID" value="ENSAOCG00000029393.1"/>
</dbReference>
<protein>
    <submittedName>
        <fullName evidence="2">Uncharacterized protein</fullName>
    </submittedName>
</protein>
<dbReference type="AlphaFoldDB" id="A0AAQ5XNY3"/>
<reference evidence="2" key="2">
    <citation type="submission" date="2025-08" db="UniProtKB">
        <authorList>
            <consortium name="Ensembl"/>
        </authorList>
    </citation>
    <scope>IDENTIFICATION</scope>
</reference>
<dbReference type="CDD" id="cd22293">
    <property type="entry name" value="RBD_SHLD3_N"/>
    <property type="match status" value="1"/>
</dbReference>
<dbReference type="Proteomes" id="UP001501940">
    <property type="component" value="Chromosome 6"/>
</dbReference>
<proteinExistence type="predicted"/>
<dbReference type="PANTHER" id="PTHR41404:SF1">
    <property type="entry name" value="SHIELDIN COMPLEX SUBUNIT 3"/>
    <property type="match status" value="1"/>
</dbReference>
<name>A0AAQ5XNY3_AMPOC</name>
<accession>A0AAQ5XNY3</accession>
<dbReference type="GO" id="GO:0045830">
    <property type="term" value="P:positive regulation of isotype switching"/>
    <property type="evidence" value="ECO:0007669"/>
    <property type="project" value="TreeGrafter"/>
</dbReference>
<dbReference type="GO" id="GO:2000042">
    <property type="term" value="P:negative regulation of double-strand break repair via homologous recombination"/>
    <property type="evidence" value="ECO:0007669"/>
    <property type="project" value="TreeGrafter"/>
</dbReference>
<sequence length="253" mass="29725">MEDVVLHYRSGSAEGLQTLLETSEKLLELFPCRPPPVFTCWFPAAADRLPIRPVKPAPVITSSDASISKPLLGNQSESRTADGVSEEQTSPVRRSWSVFRQTEVLLQSSQSMSRRFLHMVSLHKLHLRQRAKWVIREKNWETRDIEQVWRILTVWFWSLQVWRTLTVWFWSLQVWRILIVWFWSLQVWRTLIRSVRSSGLPSFNANIQRQRAEIWVFCDVLNGEQVGRHLKEQLQLKGRISLTVRHLGNIFSL</sequence>
<evidence type="ECO:0000313" key="2">
    <source>
        <dbReference type="Ensembl" id="ENSAOCP00000042269.1"/>
    </source>
</evidence>
<dbReference type="GeneTree" id="ENSGT00530000065159"/>